<reference evidence="1" key="1">
    <citation type="journal article" date="2013" name="BMC Genomics">
        <title>Unscrambling butterfly oogenesis.</title>
        <authorList>
            <person name="Carter J.M."/>
            <person name="Baker S.C."/>
            <person name="Pink R."/>
            <person name="Carter D.R."/>
            <person name="Collins A."/>
            <person name="Tomlin J."/>
            <person name="Gibbs M."/>
            <person name="Breuker C.J."/>
        </authorList>
    </citation>
    <scope>NUCLEOTIDE SEQUENCE</scope>
    <source>
        <tissue evidence="1">Ovary</tissue>
    </source>
</reference>
<name>S4PTK9_9NEOP</name>
<dbReference type="EMBL" id="GAIX01011858">
    <property type="protein sequence ID" value="JAA80702.1"/>
    <property type="molecule type" value="Transcribed_RNA"/>
</dbReference>
<accession>S4PTK9</accession>
<proteinExistence type="predicted"/>
<organism evidence="1">
    <name type="scientific">Pararge aegeria</name>
    <name type="common">speckled wood butterfly</name>
    <dbReference type="NCBI Taxonomy" id="116150"/>
    <lineage>
        <taxon>Eukaryota</taxon>
        <taxon>Metazoa</taxon>
        <taxon>Ecdysozoa</taxon>
        <taxon>Arthropoda</taxon>
        <taxon>Hexapoda</taxon>
        <taxon>Insecta</taxon>
        <taxon>Pterygota</taxon>
        <taxon>Neoptera</taxon>
        <taxon>Endopterygota</taxon>
        <taxon>Lepidoptera</taxon>
        <taxon>Glossata</taxon>
        <taxon>Ditrysia</taxon>
        <taxon>Papilionoidea</taxon>
        <taxon>Nymphalidae</taxon>
        <taxon>Satyrinae</taxon>
        <taxon>Satyrini</taxon>
        <taxon>Parargina</taxon>
        <taxon>Pararge</taxon>
    </lineage>
</organism>
<dbReference type="AlphaFoldDB" id="S4PTK9"/>
<reference evidence="1" key="2">
    <citation type="submission" date="2013-05" db="EMBL/GenBank/DDBJ databases">
        <authorList>
            <person name="Carter J.-M."/>
            <person name="Baker S.C."/>
            <person name="Pink R."/>
            <person name="Carter D.R.F."/>
            <person name="Collins A."/>
            <person name="Tomlin J."/>
            <person name="Gibbs M."/>
            <person name="Breuker C.J."/>
        </authorList>
    </citation>
    <scope>NUCLEOTIDE SEQUENCE</scope>
    <source>
        <tissue evidence="1">Ovary</tissue>
    </source>
</reference>
<sequence>MVMINAGNTPFPTILRSWHCPKCSGENLTALYYIPVSTLLAKISLGCIFHTSGVYALANYLSINVVVN</sequence>
<evidence type="ECO:0000313" key="1">
    <source>
        <dbReference type="EMBL" id="JAA80702.1"/>
    </source>
</evidence>
<protein>
    <submittedName>
        <fullName evidence="1">Uncharacterized protein</fullName>
    </submittedName>
</protein>